<keyword evidence="4 7" id="KW-0812">Transmembrane</keyword>
<dbReference type="EMBL" id="LKBH01000189">
    <property type="protein sequence ID" value="KQB35036.1"/>
    <property type="molecule type" value="Genomic_DNA"/>
</dbReference>
<sequence>MNIIYVLELSLLLFTIGIYGIITSRVGIRLIISLEILLNAALINVVGIASLYYSTSLIIFALFIIAVGVIETAVGIAIFTVVYKKYGKINISLLREIKW</sequence>
<dbReference type="AlphaFoldDB" id="A0A0N8VKY7"/>
<evidence type="ECO:0000313" key="9">
    <source>
        <dbReference type="Proteomes" id="UP000050301"/>
    </source>
</evidence>
<evidence type="ECO:0000256" key="1">
    <source>
        <dbReference type="ARBA" id="ARBA00004141"/>
    </source>
</evidence>
<dbReference type="InterPro" id="IPR001133">
    <property type="entry name" value="NADH_UbQ_OxRdtase_chain4L/K"/>
</dbReference>
<evidence type="ECO:0000256" key="4">
    <source>
        <dbReference type="ARBA" id="ARBA00022692"/>
    </source>
</evidence>
<proteinExistence type="inferred from homology"/>
<name>A0A0N8VKY7_9ARCH</name>
<feature type="transmembrane region" description="Helical" evidence="7">
    <location>
        <begin position="6"/>
        <end position="23"/>
    </location>
</feature>
<dbReference type="GeneID" id="84221548"/>
<feature type="transmembrane region" description="Helical" evidence="7">
    <location>
        <begin position="30"/>
        <end position="52"/>
    </location>
</feature>
<comment type="similarity">
    <text evidence="2">Belongs to the complex I subunit 4L family.</text>
</comment>
<organism evidence="8 9">
    <name type="scientific">Acidiplasma cupricumulans</name>
    <dbReference type="NCBI Taxonomy" id="312540"/>
    <lineage>
        <taxon>Archaea</taxon>
        <taxon>Methanobacteriati</taxon>
        <taxon>Thermoplasmatota</taxon>
        <taxon>Thermoplasmata</taxon>
        <taxon>Thermoplasmatales</taxon>
        <taxon>Ferroplasmaceae</taxon>
        <taxon>Acidiplasma</taxon>
    </lineage>
</organism>
<dbReference type="GO" id="GO:0030964">
    <property type="term" value="C:NADH dehydrogenase complex"/>
    <property type="evidence" value="ECO:0007669"/>
    <property type="project" value="TreeGrafter"/>
</dbReference>
<keyword evidence="9" id="KW-1185">Reference proteome</keyword>
<evidence type="ECO:0000256" key="2">
    <source>
        <dbReference type="ARBA" id="ARBA00010519"/>
    </source>
</evidence>
<dbReference type="Pfam" id="PF00420">
    <property type="entry name" value="Oxidored_q2"/>
    <property type="match status" value="1"/>
</dbReference>
<dbReference type="RefSeq" id="WP_048100937.1">
    <property type="nucleotide sequence ID" value="NZ_LKBH01000189.1"/>
</dbReference>
<keyword evidence="6 7" id="KW-0472">Membrane</keyword>
<reference evidence="8 9" key="1">
    <citation type="submission" date="2015-09" db="EMBL/GenBank/DDBJ databases">
        <title>Heavy metals and arsenic resistance mechanisms in polyextremophilic archaea of the family Ferroplasmaceae.</title>
        <authorList>
            <person name="Bulaev A.G."/>
            <person name="Kanygina A.V."/>
        </authorList>
    </citation>
    <scope>NUCLEOTIDE SEQUENCE [LARGE SCALE GENOMIC DNA]</scope>
    <source>
        <strain evidence="8 9">BH2</strain>
    </source>
</reference>
<protein>
    <submittedName>
        <fullName evidence="8">NADH dehydrogenase</fullName>
    </submittedName>
</protein>
<feature type="transmembrane region" description="Helical" evidence="7">
    <location>
        <begin position="58"/>
        <end position="83"/>
    </location>
</feature>
<evidence type="ECO:0000256" key="5">
    <source>
        <dbReference type="ARBA" id="ARBA00022989"/>
    </source>
</evidence>
<evidence type="ECO:0000313" key="8">
    <source>
        <dbReference type="EMBL" id="KQB35036.1"/>
    </source>
</evidence>
<evidence type="ECO:0000256" key="3">
    <source>
        <dbReference type="ARBA" id="ARBA00022448"/>
    </source>
</evidence>
<accession>A0A0N8VKY7</accession>
<dbReference type="GO" id="GO:0042773">
    <property type="term" value="P:ATP synthesis coupled electron transport"/>
    <property type="evidence" value="ECO:0007669"/>
    <property type="project" value="InterPro"/>
</dbReference>
<comment type="subcellular location">
    <subcellularLocation>
        <location evidence="1">Membrane</location>
        <topology evidence="1">Multi-pass membrane protein</topology>
    </subcellularLocation>
</comment>
<comment type="caution">
    <text evidence="8">The sequence shown here is derived from an EMBL/GenBank/DDBJ whole genome shotgun (WGS) entry which is preliminary data.</text>
</comment>
<dbReference type="InParanoid" id="A0A0N8VKY7"/>
<keyword evidence="5 7" id="KW-1133">Transmembrane helix</keyword>
<dbReference type="NCBIfam" id="NF004320">
    <property type="entry name" value="PRK05715.1-2"/>
    <property type="match status" value="1"/>
</dbReference>
<keyword evidence="3" id="KW-0813">Transport</keyword>
<dbReference type="Proteomes" id="UP000050301">
    <property type="component" value="Unassembled WGS sequence"/>
</dbReference>
<dbReference type="PANTHER" id="PTHR11434">
    <property type="entry name" value="NADH-UBIQUINONE OXIDOREDUCTASE SUBUNIT ND4L"/>
    <property type="match status" value="1"/>
</dbReference>
<evidence type="ECO:0000256" key="7">
    <source>
        <dbReference type="SAM" id="Phobius"/>
    </source>
</evidence>
<dbReference type="PANTHER" id="PTHR11434:SF16">
    <property type="entry name" value="NADH-UBIQUINONE OXIDOREDUCTASE CHAIN 4L"/>
    <property type="match status" value="1"/>
</dbReference>
<gene>
    <name evidence="8" type="ORF">AOG55_08080</name>
</gene>
<dbReference type="GO" id="GO:0016651">
    <property type="term" value="F:oxidoreductase activity, acting on NAD(P)H"/>
    <property type="evidence" value="ECO:0007669"/>
    <property type="project" value="InterPro"/>
</dbReference>
<dbReference type="InterPro" id="IPR039428">
    <property type="entry name" value="NUOK/Mnh_C1-like"/>
</dbReference>
<dbReference type="Gene3D" id="1.10.287.3510">
    <property type="match status" value="1"/>
</dbReference>
<dbReference type="HAMAP" id="MF_01456">
    <property type="entry name" value="NDH1_NuoK"/>
    <property type="match status" value="1"/>
</dbReference>
<evidence type="ECO:0000256" key="6">
    <source>
        <dbReference type="ARBA" id="ARBA00023136"/>
    </source>
</evidence>